<name>K1UAQ4_9ZZZZ</name>
<dbReference type="SUPFAM" id="SSF101478">
    <property type="entry name" value="ADP-ribosylglycohydrolase"/>
    <property type="match status" value="1"/>
</dbReference>
<gene>
    <name evidence="3" type="ORF">LEA_04361</name>
</gene>
<comment type="similarity">
    <text evidence="1">Belongs to the ADP-ribosylglycohydrolase family.</text>
</comment>
<proteinExistence type="inferred from homology"/>
<evidence type="ECO:0000313" key="3">
    <source>
        <dbReference type="EMBL" id="EKC77079.1"/>
    </source>
</evidence>
<dbReference type="PANTHER" id="PTHR16222">
    <property type="entry name" value="ADP-RIBOSYLGLYCOHYDROLASE"/>
    <property type="match status" value="1"/>
</dbReference>
<dbReference type="InterPro" id="IPR005502">
    <property type="entry name" value="Ribosyl_crysJ1"/>
</dbReference>
<dbReference type="GO" id="GO:0016787">
    <property type="term" value="F:hydrolase activity"/>
    <property type="evidence" value="ECO:0007669"/>
    <property type="project" value="UniProtKB-KW"/>
</dbReference>
<dbReference type="AlphaFoldDB" id="K1UAQ4"/>
<dbReference type="Gene3D" id="1.10.4080.10">
    <property type="entry name" value="ADP-ribosylation/Crystallin J1"/>
    <property type="match status" value="1"/>
</dbReference>
<comment type="caution">
    <text evidence="3">The sequence shown here is derived from an EMBL/GenBank/DDBJ whole genome shotgun (WGS) entry which is preliminary data.</text>
</comment>
<sequence length="171" mass="19440">ELDKNGVAEISDDTQMTLFTANGLLFGFTRAELDAPLANPEDYIRDSYIEWWQIQTNNVDYTQWHYNWIRDIKELRAQRAPGNTCMQALQEISRHNEVNNQSKGCGGIMRIAPIPLFYNALNNCKNDFVIQENSSAELSGEVAKITHKHPLGWLPAALLAYIIDKVIELST</sequence>
<dbReference type="Pfam" id="PF03747">
    <property type="entry name" value="ADP_ribosyl_GH"/>
    <property type="match status" value="1"/>
</dbReference>
<dbReference type="EMBL" id="AJWY01002876">
    <property type="protein sequence ID" value="EKC77079.1"/>
    <property type="molecule type" value="Genomic_DNA"/>
</dbReference>
<dbReference type="PANTHER" id="PTHR16222:SF24">
    <property type="entry name" value="ADP-RIBOSYLHYDROLASE ARH3"/>
    <property type="match status" value="1"/>
</dbReference>
<accession>K1UAQ4</accession>
<reference evidence="3" key="1">
    <citation type="journal article" date="2013" name="Environ. Microbiol.">
        <title>Microbiota from the distal guts of lean and obese adolescents exhibit partial functional redundancy besides clear differences in community structure.</title>
        <authorList>
            <person name="Ferrer M."/>
            <person name="Ruiz A."/>
            <person name="Lanza F."/>
            <person name="Haange S.B."/>
            <person name="Oberbach A."/>
            <person name="Till H."/>
            <person name="Bargiela R."/>
            <person name="Campoy C."/>
            <person name="Segura M.T."/>
            <person name="Richter M."/>
            <person name="von Bergen M."/>
            <person name="Seifert J."/>
            <person name="Suarez A."/>
        </authorList>
    </citation>
    <scope>NUCLEOTIDE SEQUENCE</scope>
</reference>
<feature type="non-terminal residue" evidence="3">
    <location>
        <position position="1"/>
    </location>
</feature>
<dbReference type="InterPro" id="IPR050792">
    <property type="entry name" value="ADP-ribosylglycohydrolase"/>
</dbReference>
<organism evidence="3">
    <name type="scientific">human gut metagenome</name>
    <dbReference type="NCBI Taxonomy" id="408170"/>
    <lineage>
        <taxon>unclassified sequences</taxon>
        <taxon>metagenomes</taxon>
        <taxon>organismal metagenomes</taxon>
    </lineage>
</organism>
<feature type="non-terminal residue" evidence="3">
    <location>
        <position position="171"/>
    </location>
</feature>
<evidence type="ECO:0000256" key="1">
    <source>
        <dbReference type="ARBA" id="ARBA00010702"/>
    </source>
</evidence>
<protein>
    <submittedName>
        <fullName evidence="3">ADP-ribosylglycohydrolase</fullName>
    </submittedName>
</protein>
<dbReference type="InterPro" id="IPR036705">
    <property type="entry name" value="Ribosyl_crysJ1_sf"/>
</dbReference>
<keyword evidence="2 3" id="KW-0378">Hydrolase</keyword>
<evidence type="ECO:0000256" key="2">
    <source>
        <dbReference type="ARBA" id="ARBA00022801"/>
    </source>
</evidence>